<dbReference type="OrthoDB" id="9922675at2759"/>
<keyword evidence="7" id="KW-1015">Disulfide bond</keyword>
<keyword evidence="4" id="KW-0813">Transport</keyword>
<evidence type="ECO:0000256" key="1">
    <source>
        <dbReference type="ARBA" id="ARBA00004613"/>
    </source>
</evidence>
<keyword evidence="12" id="KW-1185">Reference proteome</keyword>
<dbReference type="GO" id="GO:0030141">
    <property type="term" value="C:secretory granule"/>
    <property type="evidence" value="ECO:0007669"/>
    <property type="project" value="InterPro"/>
</dbReference>
<dbReference type="EMBL" id="CADEPM010000001">
    <property type="protein sequence ID" value="CAB3397480.1"/>
    <property type="molecule type" value="Genomic_DNA"/>
</dbReference>
<evidence type="ECO:0000256" key="10">
    <source>
        <dbReference type="SAM" id="SignalP"/>
    </source>
</evidence>
<evidence type="ECO:0000256" key="5">
    <source>
        <dbReference type="ARBA" id="ARBA00022525"/>
    </source>
</evidence>
<evidence type="ECO:0000256" key="8">
    <source>
        <dbReference type="ARBA" id="ARBA00023186"/>
    </source>
</evidence>
<keyword evidence="8" id="KW-0143">Chaperone</keyword>
<dbReference type="PANTHER" id="PTHR12738">
    <property type="entry name" value="NEUROENDOCRINE PROTEIN 7B2"/>
    <property type="match status" value="1"/>
</dbReference>
<evidence type="ECO:0000256" key="6">
    <source>
        <dbReference type="ARBA" id="ARBA00022729"/>
    </source>
</evidence>
<evidence type="ECO:0000256" key="2">
    <source>
        <dbReference type="ARBA" id="ARBA00006348"/>
    </source>
</evidence>
<comment type="caution">
    <text evidence="11">The sequence shown here is derived from an EMBL/GenBank/DDBJ whole genome shotgun (WGS) entry which is preliminary data.</text>
</comment>
<comment type="similarity">
    <text evidence="2">Belongs to the 7B2 family.</text>
</comment>
<comment type="subcellular location">
    <subcellularLocation>
        <location evidence="1">Secreted</location>
    </subcellularLocation>
</comment>
<dbReference type="InterPro" id="IPR007945">
    <property type="entry name" value="Secretogranin_V"/>
</dbReference>
<evidence type="ECO:0000313" key="11">
    <source>
        <dbReference type="EMBL" id="CAB3397480.1"/>
    </source>
</evidence>
<sequence>MLGLVLSTFLFIQVANGLNVESPNDLMMPSGSDFIDLISRDAESLPDLAAFGAKHISGGAGEGSQKLLEEDDYRERQEVKSDSVLPAYCEPPNPCPVGFTKEQGCLEDFENTAEFSRAYQAQQHCLCDQEHMFNCAEKEAEQVSETLQKLLEENGMHANTIAKKFHEKRSSDEYVPRRKRSAPLGQHKINPYLQGEPLRTMQKKNGMTW</sequence>
<gene>
    <name evidence="11" type="ORF">CBOVIS_LOCUS882</name>
</gene>
<name>A0A8S1ECQ8_9PELO</name>
<organism evidence="11 12">
    <name type="scientific">Caenorhabditis bovis</name>
    <dbReference type="NCBI Taxonomy" id="2654633"/>
    <lineage>
        <taxon>Eukaryota</taxon>
        <taxon>Metazoa</taxon>
        <taxon>Ecdysozoa</taxon>
        <taxon>Nematoda</taxon>
        <taxon>Chromadorea</taxon>
        <taxon>Rhabditida</taxon>
        <taxon>Rhabditina</taxon>
        <taxon>Rhabditomorpha</taxon>
        <taxon>Rhabditoidea</taxon>
        <taxon>Rhabditidae</taxon>
        <taxon>Peloderinae</taxon>
        <taxon>Caenorhabditis</taxon>
    </lineage>
</organism>
<dbReference type="GO" id="GO:0030234">
    <property type="term" value="F:enzyme regulator activity"/>
    <property type="evidence" value="ECO:0007669"/>
    <property type="project" value="TreeGrafter"/>
</dbReference>
<dbReference type="Pfam" id="PF05281">
    <property type="entry name" value="Secretogranin_V"/>
    <property type="match status" value="1"/>
</dbReference>
<dbReference type="AlphaFoldDB" id="A0A8S1ECQ8"/>
<keyword evidence="5" id="KW-0964">Secreted</keyword>
<evidence type="ECO:0000256" key="4">
    <source>
        <dbReference type="ARBA" id="ARBA00022448"/>
    </source>
</evidence>
<feature type="region of interest" description="Disordered" evidence="9">
    <location>
        <begin position="167"/>
        <end position="190"/>
    </location>
</feature>
<evidence type="ECO:0000256" key="3">
    <source>
        <dbReference type="ARBA" id="ARBA00019589"/>
    </source>
</evidence>
<evidence type="ECO:0000256" key="7">
    <source>
        <dbReference type="ARBA" id="ARBA00023157"/>
    </source>
</evidence>
<evidence type="ECO:0000313" key="12">
    <source>
        <dbReference type="Proteomes" id="UP000494206"/>
    </source>
</evidence>
<protein>
    <recommendedName>
        <fullName evidence="3">Neuroendocrine protein 7B2</fullName>
    </recommendedName>
</protein>
<dbReference type="PANTHER" id="PTHR12738:SF0">
    <property type="entry name" value="NEUROENDOCRINE PROTEIN 7B2"/>
    <property type="match status" value="1"/>
</dbReference>
<dbReference type="GO" id="GO:0005576">
    <property type="term" value="C:extracellular region"/>
    <property type="evidence" value="ECO:0007669"/>
    <property type="project" value="UniProtKB-SubCell"/>
</dbReference>
<feature type="chain" id="PRO_5035949584" description="Neuroendocrine protein 7B2" evidence="10">
    <location>
        <begin position="18"/>
        <end position="209"/>
    </location>
</feature>
<feature type="signal peptide" evidence="10">
    <location>
        <begin position="1"/>
        <end position="17"/>
    </location>
</feature>
<proteinExistence type="inferred from homology"/>
<evidence type="ECO:0000256" key="9">
    <source>
        <dbReference type="SAM" id="MobiDB-lite"/>
    </source>
</evidence>
<dbReference type="Proteomes" id="UP000494206">
    <property type="component" value="Unassembled WGS sequence"/>
</dbReference>
<reference evidence="11 12" key="1">
    <citation type="submission" date="2020-04" db="EMBL/GenBank/DDBJ databases">
        <authorList>
            <person name="Laetsch R D."/>
            <person name="Stevens L."/>
            <person name="Kumar S."/>
            <person name="Blaxter L. M."/>
        </authorList>
    </citation>
    <scope>NUCLEOTIDE SEQUENCE [LARGE SCALE GENOMIC DNA]</scope>
</reference>
<dbReference type="GO" id="GO:0007218">
    <property type="term" value="P:neuropeptide signaling pathway"/>
    <property type="evidence" value="ECO:0007669"/>
    <property type="project" value="InterPro"/>
</dbReference>
<accession>A0A8S1ECQ8</accession>
<dbReference type="GO" id="GO:0046883">
    <property type="term" value="P:regulation of hormone secretion"/>
    <property type="evidence" value="ECO:0007669"/>
    <property type="project" value="TreeGrafter"/>
</dbReference>
<keyword evidence="6 10" id="KW-0732">Signal</keyword>